<proteinExistence type="predicted"/>
<organism evidence="1 2">
    <name type="scientific">Romanomermis culicivorax</name>
    <name type="common">Nematode worm</name>
    <dbReference type="NCBI Taxonomy" id="13658"/>
    <lineage>
        <taxon>Eukaryota</taxon>
        <taxon>Metazoa</taxon>
        <taxon>Ecdysozoa</taxon>
        <taxon>Nematoda</taxon>
        <taxon>Enoplea</taxon>
        <taxon>Dorylaimia</taxon>
        <taxon>Mermithida</taxon>
        <taxon>Mermithoidea</taxon>
        <taxon>Mermithidae</taxon>
        <taxon>Romanomermis</taxon>
    </lineage>
</organism>
<accession>A0A915K9C2</accession>
<dbReference type="Proteomes" id="UP000887565">
    <property type="component" value="Unplaced"/>
</dbReference>
<dbReference type="AlphaFoldDB" id="A0A915K9C2"/>
<evidence type="ECO:0000313" key="2">
    <source>
        <dbReference type="WBParaSite" id="nRc.2.0.1.t35343-RA"/>
    </source>
</evidence>
<reference evidence="2" key="1">
    <citation type="submission" date="2022-11" db="UniProtKB">
        <authorList>
            <consortium name="WormBaseParasite"/>
        </authorList>
    </citation>
    <scope>IDENTIFICATION</scope>
</reference>
<dbReference type="WBParaSite" id="nRc.2.0.1.t35343-RA">
    <property type="protein sequence ID" value="nRc.2.0.1.t35343-RA"/>
    <property type="gene ID" value="nRc.2.0.1.g35343"/>
</dbReference>
<evidence type="ECO:0000313" key="1">
    <source>
        <dbReference type="Proteomes" id="UP000887565"/>
    </source>
</evidence>
<keyword evidence="1" id="KW-1185">Reference proteome</keyword>
<sequence>MSAILPVWLEHLLLSTTVGAFGAYNTMGSR</sequence>
<protein>
    <submittedName>
        <fullName evidence="2">Uncharacterized protein</fullName>
    </submittedName>
</protein>
<name>A0A915K9C2_ROMCU</name>